<accession>A0A7S5R966</accession>
<name>A0A7S5R966_9CAUD</name>
<proteinExistence type="predicted"/>
<reference evidence="1" key="1">
    <citation type="submission" date="2020-01" db="EMBL/GenBank/DDBJ databases">
        <title>Patterns of diversity and host range of bacteriophage communities associated with bean-nodulatin bacteria.</title>
        <authorList>
            <person name="Vann Cauwenberghe J."/>
            <person name="Santamaria R.I."/>
            <person name="Bustos P."/>
            <person name="Juarez S."/>
            <person name="Gonzalez V."/>
        </authorList>
    </citation>
    <scope>NUCLEOTIDE SEQUENCE</scope>
</reference>
<evidence type="ECO:0000313" key="2">
    <source>
        <dbReference type="Proteomes" id="UP000605518"/>
    </source>
</evidence>
<gene>
    <name evidence="1" type="ORF">EVB55_124</name>
</gene>
<evidence type="ECO:0000313" key="1">
    <source>
        <dbReference type="EMBL" id="QIG68059.1"/>
    </source>
</evidence>
<organism evidence="1 2">
    <name type="scientific">Rhizobium phage RHph_Y68</name>
    <dbReference type="NCBI Taxonomy" id="2509787"/>
    <lineage>
        <taxon>Viruses</taxon>
        <taxon>Duplodnaviria</taxon>
        <taxon>Heunggongvirae</taxon>
        <taxon>Uroviricota</taxon>
        <taxon>Caudoviricetes</taxon>
        <taxon>Pootjesviridae</taxon>
        <taxon>Staniewskivirinae</taxon>
        <taxon>Trinifflemingvirus</taxon>
        <taxon>Trinifflemingvirus Y68</taxon>
    </lineage>
</organism>
<sequence length="95" mass="10475">MGDELESSAIKFEDFFEFKDGRVSVKEGSDTSFAVKLLVEKANHTARNQTEEAVKDVLLKASVAALNNIQNILNSYTTLIEEIKSTVVDQVSHNG</sequence>
<keyword evidence="2" id="KW-1185">Reference proteome</keyword>
<dbReference type="EMBL" id="MN988486">
    <property type="protein sequence ID" value="QIG68059.1"/>
    <property type="molecule type" value="Genomic_DNA"/>
</dbReference>
<protein>
    <submittedName>
        <fullName evidence="1">Uncharacterized protein</fullName>
    </submittedName>
</protein>
<dbReference type="Proteomes" id="UP000605518">
    <property type="component" value="Segment"/>
</dbReference>